<evidence type="ECO:0000256" key="1">
    <source>
        <dbReference type="ARBA" id="ARBA00004651"/>
    </source>
</evidence>
<feature type="transmembrane region" description="Helical" evidence="9">
    <location>
        <begin position="315"/>
        <end position="336"/>
    </location>
</feature>
<dbReference type="PANTHER" id="PTHR33989">
    <property type="match status" value="1"/>
</dbReference>
<organism evidence="11 12">
    <name type="scientific">Lapidilactobacillus gannanensis</name>
    <dbReference type="NCBI Taxonomy" id="2486002"/>
    <lineage>
        <taxon>Bacteria</taxon>
        <taxon>Bacillati</taxon>
        <taxon>Bacillota</taxon>
        <taxon>Bacilli</taxon>
        <taxon>Lactobacillales</taxon>
        <taxon>Lactobacillaceae</taxon>
        <taxon>Lapidilactobacillus</taxon>
    </lineage>
</organism>
<feature type="transmembrane region" description="Helical" evidence="9">
    <location>
        <begin position="111"/>
        <end position="129"/>
    </location>
</feature>
<feature type="transmembrane region" description="Helical" evidence="9">
    <location>
        <begin position="366"/>
        <end position="389"/>
    </location>
</feature>
<feature type="domain" description="PTS EIIC type-3" evidence="10">
    <location>
        <begin position="8"/>
        <end position="441"/>
    </location>
</feature>
<dbReference type="Proteomes" id="UP001597191">
    <property type="component" value="Unassembled WGS sequence"/>
</dbReference>
<dbReference type="PIRSF" id="PIRSF006351">
    <property type="entry name" value="PTS_EIIC-Cellobiose"/>
    <property type="match status" value="1"/>
</dbReference>
<feature type="transmembrane region" description="Helical" evidence="9">
    <location>
        <begin position="168"/>
        <end position="187"/>
    </location>
</feature>
<accession>A0ABW4BLR3</accession>
<dbReference type="InterPro" id="IPR003352">
    <property type="entry name" value="PTS_EIIC"/>
</dbReference>
<feature type="transmembrane region" description="Helical" evidence="9">
    <location>
        <begin position="207"/>
        <end position="228"/>
    </location>
</feature>
<gene>
    <name evidence="11" type="ORF">ACFQ4R_06110</name>
</gene>
<keyword evidence="2 8" id="KW-0813">Transport</keyword>
<dbReference type="InterPro" id="IPR004796">
    <property type="entry name" value="PTS_IIC_cello"/>
</dbReference>
<dbReference type="InterPro" id="IPR004501">
    <property type="entry name" value="PTS_EIIC_3"/>
</dbReference>
<evidence type="ECO:0000256" key="4">
    <source>
        <dbReference type="ARBA" id="ARBA00022597"/>
    </source>
</evidence>
<evidence type="ECO:0000256" key="6">
    <source>
        <dbReference type="ARBA" id="ARBA00022989"/>
    </source>
</evidence>
<evidence type="ECO:0000256" key="5">
    <source>
        <dbReference type="ARBA" id="ARBA00022692"/>
    </source>
</evidence>
<keyword evidence="6 9" id="KW-1133">Transmembrane helix</keyword>
<protein>
    <recommendedName>
        <fullName evidence="8">Permease IIC component</fullName>
    </recommendedName>
</protein>
<dbReference type="RefSeq" id="WP_125649414.1">
    <property type="nucleotide sequence ID" value="NZ_JBHTOH010000036.1"/>
</dbReference>
<reference evidence="12" key="1">
    <citation type="journal article" date="2019" name="Int. J. Syst. Evol. Microbiol.">
        <title>The Global Catalogue of Microorganisms (GCM) 10K type strain sequencing project: providing services to taxonomists for standard genome sequencing and annotation.</title>
        <authorList>
            <consortium name="The Broad Institute Genomics Platform"/>
            <consortium name="The Broad Institute Genome Sequencing Center for Infectious Disease"/>
            <person name="Wu L."/>
            <person name="Ma J."/>
        </authorList>
    </citation>
    <scope>NUCLEOTIDE SEQUENCE [LARGE SCALE GENOMIC DNA]</scope>
    <source>
        <strain evidence="12">CCM 8937</strain>
    </source>
</reference>
<dbReference type="PANTHER" id="PTHR33989:SF4">
    <property type="entry name" value="PTS SYSTEM N,N'-DIACETYLCHITOBIOSE-SPECIFIC EIIC COMPONENT"/>
    <property type="match status" value="1"/>
</dbReference>
<evidence type="ECO:0000313" key="11">
    <source>
        <dbReference type="EMBL" id="MFD1411174.1"/>
    </source>
</evidence>
<keyword evidence="5 9" id="KW-0812">Transmembrane</keyword>
<keyword evidence="3 8" id="KW-1003">Cell membrane</keyword>
<evidence type="ECO:0000256" key="9">
    <source>
        <dbReference type="SAM" id="Phobius"/>
    </source>
</evidence>
<dbReference type="NCBIfam" id="TIGR00410">
    <property type="entry name" value="lacE"/>
    <property type="match status" value="1"/>
</dbReference>
<feature type="transmembrane region" description="Helical" evidence="9">
    <location>
        <begin position="395"/>
        <end position="416"/>
    </location>
</feature>
<dbReference type="Pfam" id="PF02378">
    <property type="entry name" value="PTS_EIIC"/>
    <property type="match status" value="1"/>
</dbReference>
<dbReference type="EMBL" id="JBHTOH010000036">
    <property type="protein sequence ID" value="MFD1411174.1"/>
    <property type="molecule type" value="Genomic_DNA"/>
</dbReference>
<feature type="transmembrane region" description="Helical" evidence="9">
    <location>
        <begin position="248"/>
        <end position="271"/>
    </location>
</feature>
<comment type="subcellular location">
    <subcellularLocation>
        <location evidence="1">Cell membrane</location>
        <topology evidence="1">Multi-pass membrane protein</topology>
    </subcellularLocation>
</comment>
<keyword evidence="4 8" id="KW-0762">Sugar transport</keyword>
<dbReference type="PROSITE" id="PS51105">
    <property type="entry name" value="PTS_EIIC_TYPE_3"/>
    <property type="match status" value="1"/>
</dbReference>
<name>A0ABW4BLR3_9LACO</name>
<sequence length="458" mass="49480">MQAVMNWLEKYLVPIATKIGSIRWLVALRDGFISTMPITMAGSLATLLNALLNTYPAQWGWTGFVNAMQPVIAIDGFVWNGTLAIFAIFFAAMFGYHLAVNYKADGLGGSLVSLSAFFMSVNTTTSLTLTKSLSKGVQKAFTDAGATAVADKSITVGGLFSMSQLNSASLFTAMIFGGFSVAIYIWLLHKDITIKMPDSVPPAVSKAFTALIPSMVALYAVGIVNYIFNKITGQVFGDWLNATIQAPLLKAGQGAGMVILVALLVQLFWFFGIHGPNVLAPILESIWGTSQLANIAAFKDGKPMPYLWVRNSFDIYAWFGGSGGTIVLIVGILIFSHRADEKAVAKLALAPGIFNINEPIMFGLPIVLNAIYFIPFIIAPVINVTIAYFVTQAGWVNPVQIAVPWITPPVLFAFMATGLDWRAAVLAIVNIVIAFFIWLPFIITSNRLDPAAEDEVAK</sequence>
<keyword evidence="12" id="KW-1185">Reference proteome</keyword>
<comment type="caution">
    <text evidence="11">The sequence shown here is derived from an EMBL/GenBank/DDBJ whole genome shotgun (WGS) entry which is preliminary data.</text>
</comment>
<keyword evidence="7 8" id="KW-0472">Membrane</keyword>
<dbReference type="InterPro" id="IPR051088">
    <property type="entry name" value="PTS_Sugar-EIIC/EIIB"/>
</dbReference>
<evidence type="ECO:0000259" key="10">
    <source>
        <dbReference type="PROSITE" id="PS51105"/>
    </source>
</evidence>
<evidence type="ECO:0000313" key="12">
    <source>
        <dbReference type="Proteomes" id="UP001597191"/>
    </source>
</evidence>
<feature type="transmembrane region" description="Helical" evidence="9">
    <location>
        <begin position="423"/>
        <end position="443"/>
    </location>
</feature>
<feature type="transmembrane region" description="Helical" evidence="9">
    <location>
        <begin position="77"/>
        <end position="99"/>
    </location>
</feature>
<evidence type="ECO:0000256" key="8">
    <source>
        <dbReference type="PIRNR" id="PIRNR006351"/>
    </source>
</evidence>
<comment type="function">
    <text evidence="8">The phosphoenolpyruvate-dependent sugar phosphotransferase system (PTS), a major carbohydrate active -transport system, catalyzes the phosphorylation of incoming sugar substrates concomitant with their translocation across the cell membrane.</text>
</comment>
<evidence type="ECO:0000256" key="3">
    <source>
        <dbReference type="ARBA" id="ARBA00022475"/>
    </source>
</evidence>
<proteinExistence type="predicted"/>
<evidence type="ECO:0000256" key="7">
    <source>
        <dbReference type="ARBA" id="ARBA00023136"/>
    </source>
</evidence>
<evidence type="ECO:0000256" key="2">
    <source>
        <dbReference type="ARBA" id="ARBA00022448"/>
    </source>
</evidence>